<keyword evidence="5" id="KW-0677">Repeat</keyword>
<evidence type="ECO:0000256" key="10">
    <source>
        <dbReference type="ARBA" id="ARBA00023203"/>
    </source>
</evidence>
<dbReference type="STRING" id="45351.A7SKY6"/>
<keyword evidence="8 12" id="KW-0518">Myosin</keyword>
<dbReference type="PROSITE" id="PS50002">
    <property type="entry name" value="SH3"/>
    <property type="match status" value="1"/>
</dbReference>
<feature type="domain" description="Myosin motor" evidence="17">
    <location>
        <begin position="1"/>
        <end position="489"/>
    </location>
</feature>
<dbReference type="InterPro" id="IPR051567">
    <property type="entry name" value="Unconventional_Myosin_ATPase"/>
</dbReference>
<evidence type="ECO:0000256" key="4">
    <source>
        <dbReference type="ARBA" id="ARBA00022490"/>
    </source>
</evidence>
<dbReference type="CDD" id="cd13199">
    <property type="entry name" value="FERM_C2_MyoVII"/>
    <property type="match status" value="1"/>
</dbReference>
<dbReference type="FunFam" id="2.30.29.30:FF:000075">
    <property type="entry name" value="unconventional myosin-VIIa"/>
    <property type="match status" value="1"/>
</dbReference>
<dbReference type="InterPro" id="IPR001452">
    <property type="entry name" value="SH3_domain"/>
</dbReference>
<evidence type="ECO:0000256" key="7">
    <source>
        <dbReference type="ARBA" id="ARBA00022840"/>
    </source>
</evidence>
<dbReference type="InterPro" id="IPR029071">
    <property type="entry name" value="Ubiquitin-like_domsf"/>
</dbReference>
<dbReference type="SMART" id="SM00139">
    <property type="entry name" value="MyTH4"/>
    <property type="match status" value="2"/>
</dbReference>
<feature type="compositionally biased region" description="Basic and acidic residues" evidence="13">
    <location>
        <begin position="672"/>
        <end position="686"/>
    </location>
</feature>
<dbReference type="Pfam" id="PF21998">
    <property type="entry name" value="FERM_C1_MyoVII"/>
    <property type="match status" value="1"/>
</dbReference>
<feature type="region of interest" description="Actin-binding" evidence="12">
    <location>
        <begin position="366"/>
        <end position="388"/>
    </location>
</feature>
<dbReference type="InterPro" id="IPR000857">
    <property type="entry name" value="MyTH4_dom"/>
</dbReference>
<dbReference type="PROSITE" id="PS50057">
    <property type="entry name" value="FERM_3"/>
    <property type="match status" value="2"/>
</dbReference>
<dbReference type="PANTHER" id="PTHR22692">
    <property type="entry name" value="MYOSIN VII, XV"/>
    <property type="match status" value="1"/>
</dbReference>
<dbReference type="Pfam" id="PF21989">
    <property type="entry name" value="RA_2"/>
    <property type="match status" value="2"/>
</dbReference>
<dbReference type="Gene3D" id="6.20.240.20">
    <property type="match status" value="1"/>
</dbReference>
<comment type="similarity">
    <text evidence="2 12">Belongs to the TRAFAC class myosin-kinesin ATPase superfamily. Myosin family.</text>
</comment>
<reference evidence="18 19" key="1">
    <citation type="journal article" date="2007" name="Science">
        <title>Sea anemone genome reveals ancestral eumetazoan gene repertoire and genomic organization.</title>
        <authorList>
            <person name="Putnam N.H."/>
            <person name="Srivastava M."/>
            <person name="Hellsten U."/>
            <person name="Dirks B."/>
            <person name="Chapman J."/>
            <person name="Salamov A."/>
            <person name="Terry A."/>
            <person name="Shapiro H."/>
            <person name="Lindquist E."/>
            <person name="Kapitonov V.V."/>
            <person name="Jurka J."/>
            <person name="Genikhovich G."/>
            <person name="Grigoriev I.V."/>
            <person name="Lucas S.M."/>
            <person name="Steele R.E."/>
            <person name="Finnerty J.R."/>
            <person name="Technau U."/>
            <person name="Martindale M.Q."/>
            <person name="Rokhsar D.S."/>
        </authorList>
    </citation>
    <scope>NUCLEOTIDE SEQUENCE [LARGE SCALE GENOMIC DNA]</scope>
    <source>
        <strain evidence="19">CH2 X CH6</strain>
    </source>
</reference>
<dbReference type="SUPFAM" id="SSF52540">
    <property type="entry name" value="P-loop containing nucleoside triphosphate hydrolases"/>
    <property type="match status" value="2"/>
</dbReference>
<dbReference type="OMA" id="TGFQGRC"/>
<dbReference type="GO" id="GO:0003774">
    <property type="term" value="F:cytoskeletal motor activity"/>
    <property type="evidence" value="ECO:0007669"/>
    <property type="project" value="InterPro"/>
</dbReference>
<dbReference type="InterPro" id="IPR038185">
    <property type="entry name" value="MyTH4_dom_sf"/>
</dbReference>
<evidence type="ECO:0008006" key="20">
    <source>
        <dbReference type="Google" id="ProtNLM"/>
    </source>
</evidence>
<dbReference type="Gene3D" id="1.25.40.530">
    <property type="entry name" value="MyTH4 domain"/>
    <property type="match status" value="2"/>
</dbReference>
<dbReference type="Gene3D" id="2.30.30.40">
    <property type="entry name" value="SH3 Domains"/>
    <property type="match status" value="1"/>
</dbReference>
<dbReference type="FunFam" id="1.10.10.820:FF:000001">
    <property type="entry name" value="Myosin heavy chain"/>
    <property type="match status" value="1"/>
</dbReference>
<dbReference type="Pfam" id="PF02174">
    <property type="entry name" value="IRS"/>
    <property type="match status" value="1"/>
</dbReference>
<keyword evidence="19" id="KW-1185">Reference proteome</keyword>
<sequence length="1921" mass="220523">MLDERNYHIFYRMLAGMTPKEKALLGLTDVADYYYLTQGNCITCEGMNDAEEFAIIRGAMKVLMFNEVEMMDIFKLVAAILHMGNLEFEGTERKTVDACDIADEDLGDIISKLLETPLEQMKVAFTSKSTFARGEMIFTPVSKDKAKDIRDAFCKGIYGRVFVWIVNKINKAIYKPVNSAAFVVGYSELFNVLFFSFEQLCINYANEHLQQFFVKHIFKLEQEQYDKEGIRWQHISFVDNQMILDLLAQKPMNIVAIVNEESRFPKGTDTTMLQKLQSNHNDSSLYIPSKNSFDMSFGVRHFAGTVYYDSRGFLEKNRDTFSADLVDLVGSSKSKFLLEIFSKERTMGEETRKRSPALGAQFKKSLDLLMKTLSRCHPFFVRCIKPNDYKKPMMFDRLLCCRQLRYSGMMETIRIRKAGYPIRHTFAEFIDRYYMLSPDPVQKNLDVSGLKKATNNIAVKYLSNSDWQLGKTKIFLKDAQDQQLEEHRDRLLTSRAILIQKVVRGFLTRKVYLRMRMGAVMIQKTWKGHHQRQKYQKILQGYARLQALYRTRVISAKYQTLRSRVCIFQAYCRGFLARRDYVTRINSVIKIQSGVRMVLAKRTAQGLRVEKKKREEAERIRRRQEEALREAMAGDEARILADRLYQERLKQMEEEKKREEMLNAEQAQRKKREIEIAEEKARKRREDDDDTESAFELPPPPPDLGVSESCHNSMNCYESIFDEIPPPLEFLDNDHAIDVSEYKFSKFAATYFQGGATPGYIRRPLKQSLLPLNSEADSMAALAVWITILRFMGDLPEPKFITSSVDNKVSHTTGGSSSQFMVSQTFKTNNSTTTSRDREREKEKDTLRKRIVSLTLKRKSKITKDVTARLKEADESGTLSDGYGPLSAQDKPTTNLEKLHFIIGHGILRKELRDEIYCQICKQLTGNPSKTSHARGWILLSLCLGCFAPSEKFVKYLWCFIKEGPPGYAPYCEERLRRTQQNGCRHQPPSWLELQATKSKKPLMLPITFMDGTTKTLLADSATTARELCTQLADKISLLDQFGFSLYIALFDKVSSLGSGSDHVMDAISQCEQYAKEQGAQERNAPWRLFFRKEIFSPWHDPTMDKIGTNLIYQQVIRGIKFGEYRCDRDDDLAEIAAKEYYVEYGRDMIPDRLSSLLTSYLPEALLQSGRSAHEYWHGMILAAHKRAHYTLSGTEPQLVKEDLVTYARFKWPLLFSRFYEAYQFSGPSLPKNDVIIAVNWTGVYVVDDQEHVLLDLQFPDITSVTSSKTNRLEGSSFTITTVKGDEYTFTSANSEDIRELVQFFLDGLRTRSKYVVTLMDYQSPGESSSFLSFKKGDLIILDSDTGETVLNSGWCSGLCERTVKRGDFPAECVYVLPTTTKPGPESLIAFSDQSSENSEKIIATTKTAIYQEDQETFEKPCTLEAYSVDHFMPPPKRTLSKTLQGGLLERGGGYWTGKRLKKVGGLSNHHIVLQLTFNHYMGDYPSKRSRQATDLTDAIFESALLHEPLRDEVYCQLIKQITENRLPSSFDRGWELLWLCTGIFACSAVLLREVNQIFRSWVSRQPLGHDCLARLQKTIRVGQRKYPPHIVEVEAIQHQTTQIFHKVYFPDDSDQAFEVDSGTKAKEFCNIIAQRLGLKSAEGFSLFVKITDKVISVPEGDFFFDFVRHLTEWLKKAGPTKDGRTPNLTYQVFFMKKLWTNTVVGKDPAADCIFHYHQELPKYLRGYHKCIKEEAAQLAALIYRVKFGEDKSQFQNIPRMVKELIPHDLVKQMSPDEWKRAIVAQFNKHPGRTKSEAKISFLKIIYRWPTFGSAFFEVKQGTEPNFPDNLLIAINKSGVNLINPQTKEILATYPFTKISNWSSGNTYFHMTIGSLVKGSKLLCETSLGYKMDDLLTSYISLMLTNMNKQRKAPALRAVKK</sequence>
<keyword evidence="4" id="KW-0963">Cytoplasm</keyword>
<dbReference type="PROSITE" id="PS51016">
    <property type="entry name" value="MYTH4"/>
    <property type="match status" value="2"/>
</dbReference>
<dbReference type="Gene3D" id="1.20.5.190">
    <property type="match status" value="2"/>
</dbReference>
<evidence type="ECO:0000313" key="19">
    <source>
        <dbReference type="Proteomes" id="UP000001593"/>
    </source>
</evidence>
<dbReference type="InterPro" id="IPR000299">
    <property type="entry name" value="FERM_domain"/>
</dbReference>
<gene>
    <name evidence="18" type="ORF">NEMVEDRAFT_v1g122088</name>
</gene>
<dbReference type="InterPro" id="IPR041793">
    <property type="entry name" value="MyoVII_FERM_C1"/>
</dbReference>
<evidence type="ECO:0000256" key="5">
    <source>
        <dbReference type="ARBA" id="ARBA00022737"/>
    </source>
</evidence>
<dbReference type="SMART" id="SM00295">
    <property type="entry name" value="B41"/>
    <property type="match status" value="2"/>
</dbReference>
<dbReference type="InterPro" id="IPR001609">
    <property type="entry name" value="Myosin_head_motor_dom-like"/>
</dbReference>
<dbReference type="CDD" id="cd13198">
    <property type="entry name" value="FERM_C1_MyoVII"/>
    <property type="match status" value="1"/>
</dbReference>
<dbReference type="FunFam" id="1.20.80.10:FF:000012">
    <property type="entry name" value="Myosin VIIA"/>
    <property type="match status" value="1"/>
</dbReference>
<dbReference type="Gene3D" id="1.20.120.720">
    <property type="entry name" value="Myosin VI head, motor domain, U50 subdomain"/>
    <property type="match status" value="1"/>
</dbReference>
<dbReference type="InterPro" id="IPR014352">
    <property type="entry name" value="FERM/acyl-CoA-bd_prot_sf"/>
</dbReference>
<evidence type="ECO:0000256" key="13">
    <source>
        <dbReference type="SAM" id="MobiDB-lite"/>
    </source>
</evidence>
<feature type="region of interest" description="Disordered" evidence="13">
    <location>
        <begin position="656"/>
        <end position="708"/>
    </location>
</feature>
<feature type="domain" description="MyTH4" evidence="16">
    <location>
        <begin position="1439"/>
        <end position="1598"/>
    </location>
</feature>
<dbReference type="HOGENOM" id="CLU_000192_14_1_1"/>
<dbReference type="Gene3D" id="1.20.80.10">
    <property type="match status" value="2"/>
</dbReference>
<dbReference type="InterPro" id="IPR019749">
    <property type="entry name" value="Band_41_domain"/>
</dbReference>
<keyword evidence="9" id="KW-0505">Motor protein</keyword>
<dbReference type="PROSITE" id="PS51456">
    <property type="entry name" value="MYOSIN_MOTOR"/>
    <property type="match status" value="1"/>
</dbReference>
<evidence type="ECO:0000259" key="14">
    <source>
        <dbReference type="PROSITE" id="PS50002"/>
    </source>
</evidence>
<dbReference type="PhylomeDB" id="A7SKY6"/>
<dbReference type="GO" id="GO:0009887">
    <property type="term" value="P:animal organ morphogenesis"/>
    <property type="evidence" value="ECO:0007669"/>
    <property type="project" value="UniProtKB-ARBA"/>
</dbReference>
<keyword evidence="3 11" id="KW-0728">SH3 domain</keyword>
<comment type="subcellular location">
    <subcellularLocation>
        <location evidence="1">Cytoplasm</location>
    </subcellularLocation>
</comment>
<evidence type="ECO:0000259" key="16">
    <source>
        <dbReference type="PROSITE" id="PS51016"/>
    </source>
</evidence>
<feature type="compositionally biased region" description="Basic and acidic residues" evidence="13">
    <location>
        <begin position="835"/>
        <end position="845"/>
    </location>
</feature>
<dbReference type="Gene3D" id="3.10.20.90">
    <property type="entry name" value="Phosphatidylinositol 3-kinase Catalytic Subunit, Chain A, domain 1"/>
    <property type="match status" value="2"/>
</dbReference>
<dbReference type="SMART" id="SM00015">
    <property type="entry name" value="IQ"/>
    <property type="match status" value="4"/>
</dbReference>
<dbReference type="FunFam" id="3.10.20.90:FF:000036">
    <property type="entry name" value="Unconventional myosin-VIIa"/>
    <property type="match status" value="1"/>
</dbReference>
<dbReference type="InterPro" id="IPR036028">
    <property type="entry name" value="SH3-like_dom_sf"/>
</dbReference>
<dbReference type="GO" id="GO:0030182">
    <property type="term" value="P:neuron differentiation"/>
    <property type="evidence" value="ECO:0007669"/>
    <property type="project" value="UniProtKB-ARBA"/>
</dbReference>
<dbReference type="Pfam" id="PF00612">
    <property type="entry name" value="IQ"/>
    <property type="match status" value="4"/>
</dbReference>
<comment type="caution">
    <text evidence="12">Lacks conserved residue(s) required for the propagation of feature annotation.</text>
</comment>
<evidence type="ECO:0000256" key="11">
    <source>
        <dbReference type="PROSITE-ProRule" id="PRU00192"/>
    </source>
</evidence>
<evidence type="ECO:0000256" key="2">
    <source>
        <dbReference type="ARBA" id="ARBA00008314"/>
    </source>
</evidence>
<dbReference type="CDD" id="cd17092">
    <property type="entry name" value="FERM1_F1_Myosin-VII"/>
    <property type="match status" value="1"/>
</dbReference>
<dbReference type="Pfam" id="PF00063">
    <property type="entry name" value="Myosin_head"/>
    <property type="match status" value="1"/>
</dbReference>
<dbReference type="Pfam" id="PF00784">
    <property type="entry name" value="MyTH4"/>
    <property type="match status" value="2"/>
</dbReference>
<dbReference type="GO" id="GO:0007423">
    <property type="term" value="P:sensory organ development"/>
    <property type="evidence" value="ECO:0007669"/>
    <property type="project" value="UniProtKB-ARBA"/>
</dbReference>
<dbReference type="Gene3D" id="3.40.850.10">
    <property type="entry name" value="Kinesin motor domain"/>
    <property type="match status" value="1"/>
</dbReference>
<dbReference type="PROSITE" id="PS50096">
    <property type="entry name" value="IQ"/>
    <property type="match status" value="4"/>
</dbReference>
<dbReference type="Gene3D" id="1.10.10.820">
    <property type="match status" value="1"/>
</dbReference>
<dbReference type="SMART" id="SM00242">
    <property type="entry name" value="MYSc"/>
    <property type="match status" value="1"/>
</dbReference>
<dbReference type="Proteomes" id="UP000001593">
    <property type="component" value="Unassembled WGS sequence"/>
</dbReference>
<dbReference type="GO" id="GO:0005737">
    <property type="term" value="C:cytoplasm"/>
    <property type="evidence" value="ECO:0007669"/>
    <property type="project" value="UniProtKB-SubCell"/>
</dbReference>
<dbReference type="eggNOG" id="KOG4229">
    <property type="taxonomic scope" value="Eukaryota"/>
</dbReference>
<dbReference type="GO" id="GO:0007605">
    <property type="term" value="P:sensory perception of sound"/>
    <property type="evidence" value="ECO:0007669"/>
    <property type="project" value="UniProtKB-ARBA"/>
</dbReference>
<evidence type="ECO:0000256" key="6">
    <source>
        <dbReference type="ARBA" id="ARBA00022741"/>
    </source>
</evidence>
<evidence type="ECO:0000259" key="17">
    <source>
        <dbReference type="PROSITE" id="PS51456"/>
    </source>
</evidence>
<evidence type="ECO:0000256" key="9">
    <source>
        <dbReference type="ARBA" id="ARBA00023175"/>
    </source>
</evidence>
<dbReference type="SUPFAM" id="SSF50729">
    <property type="entry name" value="PH domain-like"/>
    <property type="match status" value="1"/>
</dbReference>
<dbReference type="InterPro" id="IPR002404">
    <property type="entry name" value="IRS_PTB"/>
</dbReference>
<dbReference type="FunFam" id="3.10.20.90:FF:000051">
    <property type="entry name" value="Unconventional myosin-VIIa"/>
    <property type="match status" value="1"/>
</dbReference>
<evidence type="ECO:0000259" key="15">
    <source>
        <dbReference type="PROSITE" id="PS50057"/>
    </source>
</evidence>
<dbReference type="InterPro" id="IPR019748">
    <property type="entry name" value="FERM_central"/>
</dbReference>
<dbReference type="InterPro" id="IPR027417">
    <property type="entry name" value="P-loop_NTPase"/>
</dbReference>
<dbReference type="Gene3D" id="1.20.58.530">
    <property type="match status" value="1"/>
</dbReference>
<keyword evidence="10 12" id="KW-0009">Actin-binding</keyword>
<dbReference type="InParanoid" id="A7SKY6"/>
<dbReference type="InterPro" id="IPR011993">
    <property type="entry name" value="PH-like_dom_sf"/>
</dbReference>
<feature type="region of interest" description="Disordered" evidence="13">
    <location>
        <begin position="812"/>
        <end position="845"/>
    </location>
</feature>
<dbReference type="PANTHER" id="PTHR22692:SF33">
    <property type="entry name" value="MYOSIN"/>
    <property type="match status" value="1"/>
</dbReference>
<feature type="domain" description="SH3" evidence="14">
    <location>
        <begin position="1311"/>
        <end position="1379"/>
    </location>
</feature>
<feature type="domain" description="MyTH4" evidence="16">
    <location>
        <begin position="760"/>
        <end position="998"/>
    </location>
</feature>
<evidence type="ECO:0000256" key="3">
    <source>
        <dbReference type="ARBA" id="ARBA00022443"/>
    </source>
</evidence>
<dbReference type="CDD" id="cd17093">
    <property type="entry name" value="FERM2_F1_Myosin-VII"/>
    <property type="match status" value="1"/>
</dbReference>
<keyword evidence="6" id="KW-0547">Nucleotide-binding</keyword>
<dbReference type="InterPro" id="IPR035963">
    <property type="entry name" value="FERM_2"/>
</dbReference>
<dbReference type="InterPro" id="IPR000048">
    <property type="entry name" value="IQ_motif_EF-hand-BS"/>
</dbReference>
<dbReference type="GO" id="GO:0005524">
    <property type="term" value="F:ATP binding"/>
    <property type="evidence" value="ECO:0007669"/>
    <property type="project" value="UniProtKB-KW"/>
</dbReference>
<dbReference type="GO" id="GO:0016459">
    <property type="term" value="C:myosin complex"/>
    <property type="evidence" value="ECO:0007669"/>
    <property type="project" value="UniProtKB-KW"/>
</dbReference>
<feature type="domain" description="FERM" evidence="15">
    <location>
        <begin position="1003"/>
        <end position="1316"/>
    </location>
</feature>
<keyword evidence="7" id="KW-0067">ATP-binding</keyword>
<evidence type="ECO:0000256" key="8">
    <source>
        <dbReference type="ARBA" id="ARBA00023123"/>
    </source>
</evidence>
<evidence type="ECO:0000256" key="12">
    <source>
        <dbReference type="PROSITE-ProRule" id="PRU00782"/>
    </source>
</evidence>
<evidence type="ECO:0000313" key="18">
    <source>
        <dbReference type="EMBL" id="EDO35658.1"/>
    </source>
</evidence>
<dbReference type="SUPFAM" id="SSF54236">
    <property type="entry name" value="Ubiquitin-like"/>
    <property type="match status" value="2"/>
</dbReference>
<dbReference type="GO" id="GO:0120025">
    <property type="term" value="C:plasma membrane bounded cell projection"/>
    <property type="evidence" value="ECO:0007669"/>
    <property type="project" value="UniProtKB-ARBA"/>
</dbReference>
<name>A7SKY6_NEMVE</name>
<dbReference type="EMBL" id="DS469692">
    <property type="protein sequence ID" value="EDO35658.1"/>
    <property type="molecule type" value="Genomic_DNA"/>
</dbReference>
<protein>
    <recommendedName>
        <fullName evidence="20">Myosin VIIa</fullName>
    </recommendedName>
</protein>
<dbReference type="CDD" id="cd14473">
    <property type="entry name" value="FERM_B-lobe"/>
    <property type="match status" value="2"/>
</dbReference>
<proteinExistence type="inferred from homology"/>
<dbReference type="Gene3D" id="2.30.29.30">
    <property type="entry name" value="Pleckstrin-homology domain (PH domain)/Phosphotyrosine-binding domain (PTB)"/>
    <property type="match status" value="2"/>
</dbReference>
<accession>A7SKY6</accession>
<evidence type="ECO:0000256" key="1">
    <source>
        <dbReference type="ARBA" id="ARBA00004496"/>
    </source>
</evidence>
<dbReference type="GO" id="GO:0003779">
    <property type="term" value="F:actin binding"/>
    <property type="evidence" value="ECO:0007669"/>
    <property type="project" value="UniProtKB-KW"/>
</dbReference>
<dbReference type="SUPFAM" id="SSF50044">
    <property type="entry name" value="SH3-domain"/>
    <property type="match status" value="1"/>
</dbReference>
<dbReference type="SMART" id="SM00326">
    <property type="entry name" value="SH3"/>
    <property type="match status" value="1"/>
</dbReference>
<feature type="domain" description="FERM" evidence="15">
    <location>
        <begin position="1604"/>
        <end position="1907"/>
    </location>
</feature>
<dbReference type="SUPFAM" id="SSF47031">
    <property type="entry name" value="Second domain of FERM"/>
    <property type="match status" value="2"/>
</dbReference>
<dbReference type="InterPro" id="IPR036961">
    <property type="entry name" value="Kinesin_motor_dom_sf"/>
</dbReference>
<feature type="compositionally biased region" description="Polar residues" evidence="13">
    <location>
        <begin position="812"/>
        <end position="834"/>
    </location>
</feature>
<dbReference type="InterPro" id="IPR041794">
    <property type="entry name" value="MyoVII_FERM_C2"/>
</dbReference>
<organism evidence="18 19">
    <name type="scientific">Nematostella vectensis</name>
    <name type="common">Starlet sea anemone</name>
    <dbReference type="NCBI Taxonomy" id="45351"/>
    <lineage>
        <taxon>Eukaryota</taxon>
        <taxon>Metazoa</taxon>
        <taxon>Cnidaria</taxon>
        <taxon>Anthozoa</taxon>
        <taxon>Hexacorallia</taxon>
        <taxon>Actiniaria</taxon>
        <taxon>Edwardsiidae</taxon>
        <taxon>Nematostella</taxon>
    </lineage>
</organism>